<evidence type="ECO:0000313" key="1">
    <source>
        <dbReference type="EMBL" id="KKK76265.1"/>
    </source>
</evidence>
<accession>A0A0F8YR49</accession>
<feature type="non-terminal residue" evidence="1">
    <location>
        <position position="1"/>
    </location>
</feature>
<dbReference type="AlphaFoldDB" id="A0A0F8YR49"/>
<gene>
    <name evidence="1" type="ORF">LCGC14_2865410</name>
</gene>
<proteinExistence type="predicted"/>
<organism evidence="1">
    <name type="scientific">marine sediment metagenome</name>
    <dbReference type="NCBI Taxonomy" id="412755"/>
    <lineage>
        <taxon>unclassified sequences</taxon>
        <taxon>metagenomes</taxon>
        <taxon>ecological metagenomes</taxon>
    </lineage>
</organism>
<name>A0A0F8YR49_9ZZZZ</name>
<comment type="caution">
    <text evidence="1">The sequence shown here is derived from an EMBL/GenBank/DDBJ whole genome shotgun (WGS) entry which is preliminary data.</text>
</comment>
<reference evidence="1" key="1">
    <citation type="journal article" date="2015" name="Nature">
        <title>Complex archaea that bridge the gap between prokaryotes and eukaryotes.</title>
        <authorList>
            <person name="Spang A."/>
            <person name="Saw J.H."/>
            <person name="Jorgensen S.L."/>
            <person name="Zaremba-Niedzwiedzka K."/>
            <person name="Martijn J."/>
            <person name="Lind A.E."/>
            <person name="van Eijk R."/>
            <person name="Schleper C."/>
            <person name="Guy L."/>
            <person name="Ettema T.J."/>
        </authorList>
    </citation>
    <scope>NUCLEOTIDE SEQUENCE</scope>
</reference>
<dbReference type="EMBL" id="LAZR01055481">
    <property type="protein sequence ID" value="KKK76265.1"/>
    <property type="molecule type" value="Genomic_DNA"/>
</dbReference>
<sequence length="165" mass="18892">IYTIGGARYATYMAGMTGVKEETTGVIHLLRNSQSVTRNSGTYEYVIDFDEVEQGSDLWLFAQTVNVDGRAHIVEDGMVYRTTSEELFDKMIVLLTPAFEGDVWYEKNVEDKQVIIYAQLKEVQLPSIGTLEVSYRLTAPRFDWKTWKNTTEDDVEGFNLDKLLQ</sequence>
<protein>
    <submittedName>
        <fullName evidence="1">Uncharacterized protein</fullName>
    </submittedName>
</protein>